<dbReference type="EMBL" id="RCZA01000004">
    <property type="protein sequence ID" value="TPG84746.1"/>
    <property type="molecule type" value="Genomic_DNA"/>
</dbReference>
<evidence type="ECO:0000256" key="1">
    <source>
        <dbReference type="SAM" id="Phobius"/>
    </source>
</evidence>
<keyword evidence="1" id="KW-0472">Membrane</keyword>
<dbReference type="Proteomes" id="UP000320914">
    <property type="component" value="Unassembled WGS sequence"/>
</dbReference>
<name>A0A502IGL9_9PSED</name>
<organism evidence="2 3">
    <name type="scientific">Pseudomonas mandelii</name>
    <dbReference type="NCBI Taxonomy" id="75612"/>
    <lineage>
        <taxon>Bacteria</taxon>
        <taxon>Pseudomonadati</taxon>
        <taxon>Pseudomonadota</taxon>
        <taxon>Gammaproteobacteria</taxon>
        <taxon>Pseudomonadales</taxon>
        <taxon>Pseudomonadaceae</taxon>
        <taxon>Pseudomonas</taxon>
    </lineage>
</organism>
<sequence length="214" mass="23723">MYFNFYEEFVGNSSLLGAHENSLWAQGFAEDCLAVLQVMPDHFELMRKGFETLNIDIDSSPSPTAYANMQRVCKRHLQKSLISEIMMKFSKANLPIHGFQVKEGFTLSPSVRTILAFTFGVVFIVTVLCLAIWMPNPSGFQYLIFRLVAALAAGGVVAVLPGFIEVKFGQWLRAGGTLAVFAIVYFMNPASQFANNTAPASPTDQSIHEKRPET</sequence>
<accession>A0A502IGL9</accession>
<keyword evidence="1" id="KW-1133">Transmembrane helix</keyword>
<evidence type="ECO:0000313" key="2">
    <source>
        <dbReference type="EMBL" id="TPG84746.1"/>
    </source>
</evidence>
<feature type="transmembrane region" description="Helical" evidence="1">
    <location>
        <begin position="171"/>
        <end position="187"/>
    </location>
</feature>
<dbReference type="AlphaFoldDB" id="A0A502IGL9"/>
<feature type="transmembrane region" description="Helical" evidence="1">
    <location>
        <begin position="140"/>
        <end position="164"/>
    </location>
</feature>
<protein>
    <submittedName>
        <fullName evidence="2">Uncharacterized protein</fullName>
    </submittedName>
</protein>
<feature type="transmembrane region" description="Helical" evidence="1">
    <location>
        <begin position="114"/>
        <end position="134"/>
    </location>
</feature>
<reference evidence="2 3" key="1">
    <citation type="journal article" date="2019" name="Environ. Microbiol.">
        <title>Species interactions and distinct microbial communities in high Arctic permafrost affected cryosols are associated with the CH4 and CO2 gas fluxes.</title>
        <authorList>
            <person name="Altshuler I."/>
            <person name="Hamel J."/>
            <person name="Turney S."/>
            <person name="Magnuson E."/>
            <person name="Levesque R."/>
            <person name="Greer C."/>
            <person name="Whyte L.G."/>
        </authorList>
    </citation>
    <scope>NUCLEOTIDE SEQUENCE [LARGE SCALE GENOMIC DNA]</scope>
    <source>
        <strain evidence="2 3">OWC5</strain>
    </source>
</reference>
<keyword evidence="1" id="KW-0812">Transmembrane</keyword>
<gene>
    <name evidence="2" type="ORF">EAH74_12020</name>
</gene>
<comment type="caution">
    <text evidence="2">The sequence shown here is derived from an EMBL/GenBank/DDBJ whole genome shotgun (WGS) entry which is preliminary data.</text>
</comment>
<proteinExistence type="predicted"/>
<evidence type="ECO:0000313" key="3">
    <source>
        <dbReference type="Proteomes" id="UP000320914"/>
    </source>
</evidence>